<dbReference type="EC" id="2.5.1.16" evidence="4"/>
<keyword evidence="3 4" id="KW-0620">Polyamine biosynthesis</keyword>
<evidence type="ECO:0000256" key="2">
    <source>
        <dbReference type="ARBA" id="ARBA00022679"/>
    </source>
</evidence>
<feature type="binding site" evidence="4">
    <location>
        <position position="42"/>
    </location>
    <ligand>
        <name>S-methyl-5'-thioadenosine</name>
        <dbReference type="ChEBI" id="CHEBI:17509"/>
    </ligand>
</feature>
<keyword evidence="4" id="KW-0745">Spermidine biosynthesis</keyword>
<evidence type="ECO:0000256" key="3">
    <source>
        <dbReference type="ARBA" id="ARBA00023115"/>
    </source>
</evidence>
<evidence type="ECO:0000259" key="6">
    <source>
        <dbReference type="PROSITE" id="PS51006"/>
    </source>
</evidence>
<evidence type="ECO:0000256" key="5">
    <source>
        <dbReference type="PROSITE-ProRule" id="PRU00354"/>
    </source>
</evidence>
<feature type="domain" description="PABS" evidence="6">
    <location>
        <begin position="14"/>
        <end position="245"/>
    </location>
</feature>
<keyword evidence="2 4" id="KW-0808">Transferase</keyword>
<dbReference type="Pfam" id="PF17284">
    <property type="entry name" value="Spermine_synt_N"/>
    <property type="match status" value="1"/>
</dbReference>
<accession>A0A2R6Y3N4</accession>
<comment type="caution">
    <text evidence="4">Lacks conserved residue(s) required for the propagation of feature annotation.</text>
</comment>
<proteinExistence type="inferred from homology"/>
<dbReference type="Gene3D" id="2.30.140.10">
    <property type="entry name" value="Spermidine synthase, tetramerisation domain"/>
    <property type="match status" value="1"/>
</dbReference>
<feature type="binding site" evidence="4">
    <location>
        <begin position="147"/>
        <end position="148"/>
    </location>
    <ligand>
        <name>S-methyl-5'-thioadenosine</name>
        <dbReference type="ChEBI" id="CHEBI:17509"/>
    </ligand>
</feature>
<feature type="binding site" evidence="4">
    <location>
        <position position="172"/>
    </location>
    <ligand>
        <name>S-methyl-5'-thioadenosine</name>
        <dbReference type="ChEBI" id="CHEBI:17509"/>
    </ligand>
</feature>
<dbReference type="EMBL" id="PEBX01000009">
    <property type="protein sequence ID" value="PTQ57287.1"/>
    <property type="molecule type" value="Genomic_DNA"/>
</dbReference>
<sequence>MANKHPYLTTHEGKLYLTDQEKGLRTSLEIKEVLYEERSPYQHIMIVDTVLFGRALILDGIVQTTEKEGFIYNEMISHMPLAFHPKAEDVLIVGGGDLGVAREVLKYPFVRRVDMVEIDARVVEASRTYLPEVAAPPDDRLHIYFEDGALFVGRKEAAYDVIIVDAADPVGPATVLFEHPFYAALERALRADGVMAAQSDSPIHHIDVCKRTHSSLKSLFPIVYPYFSTVPAYPSGWWMFTLASKRYDMLRPLDPGISTRFVNDAILRGSLAVPNMFAQALFSV</sequence>
<dbReference type="GO" id="GO:0005829">
    <property type="term" value="C:cytosol"/>
    <property type="evidence" value="ECO:0007669"/>
    <property type="project" value="TreeGrafter"/>
</dbReference>
<dbReference type="PROSITE" id="PS51006">
    <property type="entry name" value="PABS_2"/>
    <property type="match status" value="1"/>
</dbReference>
<dbReference type="NCBIfam" id="NF002010">
    <property type="entry name" value="PRK00811.1"/>
    <property type="match status" value="1"/>
</dbReference>
<dbReference type="Proteomes" id="UP000244338">
    <property type="component" value="Unassembled WGS sequence"/>
</dbReference>
<dbReference type="HAMAP" id="MF_00198">
    <property type="entry name" value="Spermidine_synth"/>
    <property type="match status" value="1"/>
</dbReference>
<dbReference type="UniPathway" id="UPA00248">
    <property type="reaction ID" value="UER00314"/>
</dbReference>
<dbReference type="PANTHER" id="PTHR11558:SF11">
    <property type="entry name" value="SPERMIDINE SYNTHASE"/>
    <property type="match status" value="1"/>
</dbReference>
<dbReference type="Gene3D" id="3.40.50.150">
    <property type="entry name" value="Vaccinia Virus protein VP39"/>
    <property type="match status" value="1"/>
</dbReference>
<dbReference type="GO" id="GO:0004766">
    <property type="term" value="F:spermidine synthase activity"/>
    <property type="evidence" value="ECO:0007669"/>
    <property type="project" value="UniProtKB-UniRule"/>
</dbReference>
<comment type="similarity">
    <text evidence="1 4">Belongs to the spermidine/spermine synthase family.</text>
</comment>
<feature type="binding site" evidence="4">
    <location>
        <position position="97"/>
    </location>
    <ligand>
        <name>spermidine</name>
        <dbReference type="ChEBI" id="CHEBI:57834"/>
    </ligand>
</feature>
<comment type="function">
    <text evidence="4">Catalyzes the irreversible transfer of a propylamine group from the amino donor S-adenosylmethioninamine (decarboxy-AdoMet) to putrescine (1,4-diaminobutane) to yield spermidine.</text>
</comment>
<evidence type="ECO:0000313" key="8">
    <source>
        <dbReference type="Proteomes" id="UP000244338"/>
    </source>
</evidence>
<feature type="binding site" evidence="4">
    <location>
        <position position="117"/>
    </location>
    <ligand>
        <name>S-methyl-5'-thioadenosine</name>
        <dbReference type="ChEBI" id="CHEBI:17509"/>
    </ligand>
</feature>
<evidence type="ECO:0000256" key="1">
    <source>
        <dbReference type="ARBA" id="ARBA00007867"/>
    </source>
</evidence>
<dbReference type="NCBIfam" id="TIGR00417">
    <property type="entry name" value="speE"/>
    <property type="match status" value="1"/>
</dbReference>
<comment type="catalytic activity">
    <reaction evidence="4">
        <text>S-adenosyl 3-(methylsulfanyl)propylamine + putrescine = S-methyl-5'-thioadenosine + spermidine + H(+)</text>
        <dbReference type="Rhea" id="RHEA:12721"/>
        <dbReference type="ChEBI" id="CHEBI:15378"/>
        <dbReference type="ChEBI" id="CHEBI:17509"/>
        <dbReference type="ChEBI" id="CHEBI:57443"/>
        <dbReference type="ChEBI" id="CHEBI:57834"/>
        <dbReference type="ChEBI" id="CHEBI:326268"/>
        <dbReference type="EC" id="2.5.1.16"/>
    </reaction>
</comment>
<gene>
    <name evidence="4" type="primary">speE</name>
    <name evidence="7" type="ORF">BSOLF_1838</name>
</gene>
<comment type="caution">
    <text evidence="7">The sequence shown here is derived from an EMBL/GenBank/DDBJ whole genome shotgun (WGS) entry which is preliminary data.</text>
</comment>
<dbReference type="SUPFAM" id="SSF53335">
    <property type="entry name" value="S-adenosyl-L-methionine-dependent methyltransferases"/>
    <property type="match status" value="1"/>
</dbReference>
<dbReference type="InterPro" id="IPR030374">
    <property type="entry name" value="PABS"/>
</dbReference>
<reference evidence="8" key="1">
    <citation type="journal article" date="2018" name="Sci. Rep.">
        <title>Lignite coal burning seam in the remote Altai Mountains harbors a hydrogen-driven thermophilic microbial community.</title>
        <authorList>
            <person name="Kadnikov V.V."/>
            <person name="Mardanov A.V."/>
            <person name="Ivasenko D.A."/>
            <person name="Antsiferov D.V."/>
            <person name="Beletsky A.V."/>
            <person name="Karnachuk O.V."/>
            <person name="Ravin N.V."/>
        </authorList>
    </citation>
    <scope>NUCLEOTIDE SEQUENCE [LARGE SCALE GENOMIC DNA]</scope>
</reference>
<evidence type="ECO:0000256" key="4">
    <source>
        <dbReference type="HAMAP-Rule" id="MF_00198"/>
    </source>
</evidence>
<dbReference type="CDD" id="cd02440">
    <property type="entry name" value="AdoMet_MTases"/>
    <property type="match status" value="1"/>
</dbReference>
<name>A0A2R6Y3N4_9BACL</name>
<dbReference type="AlphaFoldDB" id="A0A2R6Y3N4"/>
<dbReference type="Pfam" id="PF01564">
    <property type="entry name" value="Spermine_synth"/>
    <property type="match status" value="1"/>
</dbReference>
<protein>
    <recommendedName>
        <fullName evidence="4">Polyamine aminopropyltransferase</fullName>
    </recommendedName>
    <alternativeName>
        <fullName evidence="4">Putrescine aminopropyltransferase</fullName>
        <shortName evidence="4">PAPT</shortName>
    </alternativeName>
    <alternativeName>
        <fullName evidence="4">Spermidine synthase</fullName>
        <shortName evidence="4">SPDS</shortName>
        <shortName evidence="4">SPDSY</shortName>
        <ecNumber evidence="4">2.5.1.16</ecNumber>
    </alternativeName>
</protein>
<dbReference type="PANTHER" id="PTHR11558">
    <property type="entry name" value="SPERMIDINE/SPERMINE SYNTHASE"/>
    <property type="match status" value="1"/>
</dbReference>
<comment type="subunit">
    <text evidence="4">Homodimer or homotetramer.</text>
</comment>
<dbReference type="InterPro" id="IPR037163">
    <property type="entry name" value="Spermidine_synt_N_sf"/>
</dbReference>
<dbReference type="InterPro" id="IPR001045">
    <property type="entry name" value="Spermi_synthase"/>
</dbReference>
<comment type="pathway">
    <text evidence="4">Amine and polyamine biosynthesis; spermidine biosynthesis; spermidine from putrescine: step 1/1.</text>
</comment>
<feature type="active site" description="Proton acceptor" evidence="4 5">
    <location>
        <position position="165"/>
    </location>
</feature>
<dbReference type="InterPro" id="IPR029063">
    <property type="entry name" value="SAM-dependent_MTases_sf"/>
</dbReference>
<dbReference type="GO" id="GO:0008295">
    <property type="term" value="P:spermidine biosynthetic process"/>
    <property type="evidence" value="ECO:0007669"/>
    <property type="project" value="UniProtKB-UniRule"/>
</dbReference>
<organism evidence="7 8">
    <name type="scientific">Candidatus Carbonibacillus altaicus</name>
    <dbReference type="NCBI Taxonomy" id="2163959"/>
    <lineage>
        <taxon>Bacteria</taxon>
        <taxon>Bacillati</taxon>
        <taxon>Bacillota</taxon>
        <taxon>Bacilli</taxon>
        <taxon>Bacillales</taxon>
        <taxon>Candidatus Carbonibacillus</taxon>
    </lineage>
</organism>
<evidence type="ECO:0000313" key="7">
    <source>
        <dbReference type="EMBL" id="PTQ57287.1"/>
    </source>
</evidence>
<dbReference type="InterPro" id="IPR035246">
    <property type="entry name" value="Spermidine_synt_N"/>
</dbReference>